<feature type="region of interest" description="Disordered" evidence="6">
    <location>
        <begin position="286"/>
        <end position="311"/>
    </location>
</feature>
<evidence type="ECO:0000256" key="1">
    <source>
        <dbReference type="ARBA" id="ARBA00004496"/>
    </source>
</evidence>
<keyword evidence="4" id="KW-0433">Leucine-rich repeat</keyword>
<evidence type="ECO:0000256" key="3">
    <source>
        <dbReference type="ARBA" id="ARBA00022490"/>
    </source>
</evidence>
<organism evidence="7 8">
    <name type="scientific">Stylonychia lemnae</name>
    <name type="common">Ciliate</name>
    <dbReference type="NCBI Taxonomy" id="5949"/>
    <lineage>
        <taxon>Eukaryota</taxon>
        <taxon>Sar</taxon>
        <taxon>Alveolata</taxon>
        <taxon>Ciliophora</taxon>
        <taxon>Intramacronucleata</taxon>
        <taxon>Spirotrichea</taxon>
        <taxon>Stichotrichia</taxon>
        <taxon>Sporadotrichida</taxon>
        <taxon>Oxytrichidae</taxon>
        <taxon>Stylonychinae</taxon>
        <taxon>Stylonychia</taxon>
    </lineage>
</organism>
<comment type="subcellular location">
    <subcellularLocation>
        <location evidence="1">Cytoplasm</location>
    </subcellularLocation>
</comment>
<dbReference type="OrthoDB" id="676979at2759"/>
<proteinExistence type="predicted"/>
<reference evidence="7 8" key="1">
    <citation type="submission" date="2014-06" db="EMBL/GenBank/DDBJ databases">
        <authorList>
            <person name="Swart Estienne"/>
        </authorList>
    </citation>
    <scope>NUCLEOTIDE SEQUENCE [LARGE SCALE GENOMIC DNA]</scope>
    <source>
        <strain evidence="7 8">130c</strain>
    </source>
</reference>
<protein>
    <recommendedName>
        <fullName evidence="2">Leucine-rich repeat-containing protein 51</fullName>
    </recommendedName>
</protein>
<dbReference type="EMBL" id="CCKQ01010989">
    <property type="protein sequence ID" value="CDW82522.1"/>
    <property type="molecule type" value="Genomic_DNA"/>
</dbReference>
<evidence type="ECO:0000313" key="7">
    <source>
        <dbReference type="EMBL" id="CDW82522.1"/>
    </source>
</evidence>
<dbReference type="InParanoid" id="A0A078AMA8"/>
<keyword evidence="5" id="KW-0677">Repeat</keyword>
<dbReference type="PANTHER" id="PTHR46545:SF1">
    <property type="entry name" value="LEUCINE-RICH REPEAT-CONTAINING PROTEIN 51"/>
    <property type="match status" value="1"/>
</dbReference>
<evidence type="ECO:0000256" key="6">
    <source>
        <dbReference type="SAM" id="MobiDB-lite"/>
    </source>
</evidence>
<evidence type="ECO:0000256" key="4">
    <source>
        <dbReference type="ARBA" id="ARBA00022614"/>
    </source>
</evidence>
<evidence type="ECO:0000313" key="8">
    <source>
        <dbReference type="Proteomes" id="UP000039865"/>
    </source>
</evidence>
<dbReference type="GO" id="GO:0005737">
    <property type="term" value="C:cytoplasm"/>
    <property type="evidence" value="ECO:0007669"/>
    <property type="project" value="UniProtKB-SubCell"/>
</dbReference>
<sequence length="311" mass="36289">MQSQTLSNSIQKRTASLVTGQVIKVSGNPLDFSFLKLQNIESLKKEEPRSGKRKPIEESEDEEDQKKNENLLNPQLDAEKQDQDKQMNQQKETSIKANMAQQINSLLANNNISLQANKNQMLGRKNEDTKVEAKRKKLVNVQCTSIFLNNNEIRTVMGLRSILDSVMWEPSRLEWLDLSYNFLEKIEIEILEFPNLKTVYLHGNYISNLEEAKKLQDLPYLQTLTLYGNFIEQIKGYRLYILGMMYEKYETLKKLDSVLITRKEFDNVIVWNERLYATKRQKLRKLKPENVKAPPEKKEDESKTGQNAQQQ</sequence>
<keyword evidence="3" id="KW-0963">Cytoplasm</keyword>
<dbReference type="PANTHER" id="PTHR46545">
    <property type="entry name" value="LEUCINE-RICH REPEAT-CONTAINING PROTEIN 51"/>
    <property type="match status" value="1"/>
</dbReference>
<dbReference type="Gene3D" id="3.80.10.10">
    <property type="entry name" value="Ribonuclease Inhibitor"/>
    <property type="match status" value="1"/>
</dbReference>
<accession>A0A078AMA8</accession>
<keyword evidence="8" id="KW-1185">Reference proteome</keyword>
<dbReference type="InterPro" id="IPR001611">
    <property type="entry name" value="Leu-rich_rpt"/>
</dbReference>
<feature type="region of interest" description="Disordered" evidence="6">
    <location>
        <begin position="44"/>
        <end position="93"/>
    </location>
</feature>
<gene>
    <name evidence="7" type="primary">Contig1903.g2068</name>
    <name evidence="7" type="ORF">STYLEM_11555</name>
</gene>
<dbReference type="OMA" id="ELTCCED"/>
<dbReference type="InterPro" id="IPR032675">
    <property type="entry name" value="LRR_dom_sf"/>
</dbReference>
<dbReference type="AlphaFoldDB" id="A0A078AMA8"/>
<evidence type="ECO:0000256" key="5">
    <source>
        <dbReference type="ARBA" id="ARBA00022737"/>
    </source>
</evidence>
<name>A0A078AMA8_STYLE</name>
<feature type="compositionally biased region" description="Basic and acidic residues" evidence="6">
    <location>
        <begin position="286"/>
        <end position="303"/>
    </location>
</feature>
<feature type="compositionally biased region" description="Basic and acidic residues" evidence="6">
    <location>
        <begin position="44"/>
        <end position="57"/>
    </location>
</feature>
<dbReference type="SUPFAM" id="SSF52058">
    <property type="entry name" value="L domain-like"/>
    <property type="match status" value="1"/>
</dbReference>
<evidence type="ECO:0000256" key="2">
    <source>
        <dbReference type="ARBA" id="ARBA00014223"/>
    </source>
</evidence>
<dbReference type="Pfam" id="PF13855">
    <property type="entry name" value="LRR_8"/>
    <property type="match status" value="1"/>
</dbReference>
<dbReference type="PROSITE" id="PS51450">
    <property type="entry name" value="LRR"/>
    <property type="match status" value="2"/>
</dbReference>
<dbReference type="Proteomes" id="UP000039865">
    <property type="component" value="Unassembled WGS sequence"/>
</dbReference>